<dbReference type="EMBL" id="CP088295">
    <property type="protein sequence ID" value="UUY01588.1"/>
    <property type="molecule type" value="Genomic_DNA"/>
</dbReference>
<gene>
    <name evidence="2" type="ORF">LRS13_12680</name>
</gene>
<feature type="region of interest" description="Disordered" evidence="1">
    <location>
        <begin position="353"/>
        <end position="372"/>
    </location>
</feature>
<keyword evidence="3" id="KW-1185">Reference proteome</keyword>
<name>A0ABY5PA40_9ACTN</name>
<evidence type="ECO:0000313" key="2">
    <source>
        <dbReference type="EMBL" id="UUY01588.1"/>
    </source>
</evidence>
<dbReference type="RefSeq" id="WP_353862143.1">
    <property type="nucleotide sequence ID" value="NZ_CP088295.1"/>
</dbReference>
<protein>
    <submittedName>
        <fullName evidence="2">Uncharacterized protein</fullName>
    </submittedName>
</protein>
<dbReference type="Proteomes" id="UP001058860">
    <property type="component" value="Chromosome"/>
</dbReference>
<evidence type="ECO:0000313" key="3">
    <source>
        <dbReference type="Proteomes" id="UP001058860"/>
    </source>
</evidence>
<accession>A0ABY5PA40</accession>
<proteinExistence type="predicted"/>
<evidence type="ECO:0000256" key="1">
    <source>
        <dbReference type="SAM" id="MobiDB-lite"/>
    </source>
</evidence>
<organism evidence="2 3">
    <name type="scientific">Svornostia abyssi</name>
    <dbReference type="NCBI Taxonomy" id="2898438"/>
    <lineage>
        <taxon>Bacteria</taxon>
        <taxon>Bacillati</taxon>
        <taxon>Actinomycetota</taxon>
        <taxon>Thermoleophilia</taxon>
        <taxon>Solirubrobacterales</taxon>
        <taxon>Baekduiaceae</taxon>
        <taxon>Svornostia</taxon>
    </lineage>
</organism>
<reference evidence="3" key="1">
    <citation type="submission" date="2021-11" db="EMBL/GenBank/DDBJ databases">
        <title>Cultivation dependent microbiological survey of springs from the worlds oldest radium mine currently devoted to the extraction of radon-saturated water.</title>
        <authorList>
            <person name="Kapinusova G."/>
            <person name="Smrhova T."/>
            <person name="Strejcek M."/>
            <person name="Suman J."/>
            <person name="Jani K."/>
            <person name="Pajer P."/>
            <person name="Uhlik O."/>
        </authorList>
    </citation>
    <scope>NUCLEOTIDE SEQUENCE [LARGE SCALE GENOMIC DNA]</scope>
    <source>
        <strain evidence="3">J379</strain>
    </source>
</reference>
<sequence>MDDPAFARVRDLMDRWFRVYPAEHAADLRGRLSSGDNSQFHSAWFELYLHALHRKLGFDVVVHPTMADVSTRPDFRLVRDGASVLMEATIVGDGRHDGREGRRNRVVAAIERTLSPDFGVALSIKAEDASAPAMRGIRRGLERWLGSLDWTAEREQMTRDPEGLPRRTFATGGWLFEFKAIPRPPHRRDDSQPIVLVGPSDGGSWDHPHDVRARLDEKAKKYGVASNEAVLVALRIDRMGLTDSDLAAALFGPTIGRFDPDRLVVESTGNRGEGFWSCDGLPRNQRIAGVLVYDIELRPWSVTRAAPTLWHRPSAGEDLPVLPWRTATLRDAQIAITEPTAAPADFLDLPDAEQFSSPDQWPGRPFANLRSA</sequence>